<dbReference type="InParanoid" id="A0A0L0HQW0"/>
<dbReference type="GO" id="GO:0008270">
    <property type="term" value="F:zinc ion binding"/>
    <property type="evidence" value="ECO:0007669"/>
    <property type="project" value="UniProtKB-KW"/>
</dbReference>
<feature type="compositionally biased region" description="Acidic residues" evidence="8">
    <location>
        <begin position="10"/>
        <end position="26"/>
    </location>
</feature>
<dbReference type="eggNOG" id="KOG3056">
    <property type="taxonomic scope" value="Eukaryota"/>
</dbReference>
<dbReference type="RefSeq" id="XP_016611497.1">
    <property type="nucleotide sequence ID" value="XM_016749268.1"/>
</dbReference>
<name>A0A0L0HQW0_SPIPD</name>
<dbReference type="GO" id="GO:0006270">
    <property type="term" value="P:DNA replication initiation"/>
    <property type="evidence" value="ECO:0007669"/>
    <property type="project" value="InterPro"/>
</dbReference>
<dbReference type="EMBL" id="KQ257451">
    <property type="protein sequence ID" value="KND03458.1"/>
    <property type="molecule type" value="Genomic_DNA"/>
</dbReference>
<dbReference type="GO" id="GO:0003697">
    <property type="term" value="F:single-stranded DNA binding"/>
    <property type="evidence" value="ECO:0007669"/>
    <property type="project" value="InterPro"/>
</dbReference>
<dbReference type="PANTHER" id="PTHR13454:SF11">
    <property type="entry name" value="PROTEIN MCM10 HOMOLOG"/>
    <property type="match status" value="1"/>
</dbReference>
<dbReference type="GeneID" id="27684639"/>
<dbReference type="Pfam" id="PF09329">
    <property type="entry name" value="zf-primase"/>
    <property type="match status" value="1"/>
</dbReference>
<feature type="domain" description="Zinc finger Mcm10/DnaG-type" evidence="9">
    <location>
        <begin position="336"/>
        <end position="381"/>
    </location>
</feature>
<dbReference type="STRING" id="645134.A0A0L0HQW0"/>
<evidence type="ECO:0000256" key="7">
    <source>
        <dbReference type="ARBA" id="ARBA00023242"/>
    </source>
</evidence>
<dbReference type="InterPro" id="IPR015408">
    <property type="entry name" value="Znf_Mcm10/DnaG"/>
</dbReference>
<organism evidence="11 12">
    <name type="scientific">Spizellomyces punctatus (strain DAOM BR117)</name>
    <dbReference type="NCBI Taxonomy" id="645134"/>
    <lineage>
        <taxon>Eukaryota</taxon>
        <taxon>Fungi</taxon>
        <taxon>Fungi incertae sedis</taxon>
        <taxon>Chytridiomycota</taxon>
        <taxon>Chytridiomycota incertae sedis</taxon>
        <taxon>Chytridiomycetes</taxon>
        <taxon>Spizellomycetales</taxon>
        <taxon>Spizellomycetaceae</taxon>
        <taxon>Spizellomyces</taxon>
    </lineage>
</organism>
<dbReference type="InterPro" id="IPR055065">
    <property type="entry name" value="OB_MCM10"/>
</dbReference>
<feature type="region of interest" description="Disordered" evidence="8">
    <location>
        <begin position="1"/>
        <end position="47"/>
    </location>
</feature>
<keyword evidence="12" id="KW-1185">Reference proteome</keyword>
<keyword evidence="4" id="KW-0479">Metal-binding</keyword>
<dbReference type="InterPro" id="IPR012340">
    <property type="entry name" value="NA-bd_OB-fold"/>
</dbReference>
<keyword evidence="3" id="KW-0235">DNA replication</keyword>
<evidence type="ECO:0000256" key="1">
    <source>
        <dbReference type="ARBA" id="ARBA00004123"/>
    </source>
</evidence>
<dbReference type="Proteomes" id="UP000053201">
    <property type="component" value="Unassembled WGS sequence"/>
</dbReference>
<protein>
    <submittedName>
        <fullName evidence="11">Uncharacterized protein</fullName>
    </submittedName>
</protein>
<feature type="region of interest" description="Disordered" evidence="8">
    <location>
        <begin position="168"/>
        <end position="196"/>
    </location>
</feature>
<gene>
    <name evidence="11" type="ORF">SPPG_00941</name>
</gene>
<reference evidence="11 12" key="1">
    <citation type="submission" date="2009-08" db="EMBL/GenBank/DDBJ databases">
        <title>The Genome Sequence of Spizellomyces punctatus strain DAOM BR117.</title>
        <authorList>
            <consortium name="The Broad Institute Genome Sequencing Platform"/>
            <person name="Russ C."/>
            <person name="Cuomo C."/>
            <person name="Shea T."/>
            <person name="Young S.K."/>
            <person name="Zeng Q."/>
            <person name="Koehrsen M."/>
            <person name="Haas B."/>
            <person name="Borodovsky M."/>
            <person name="Guigo R."/>
            <person name="Alvarado L."/>
            <person name="Berlin A."/>
            <person name="Bochicchio J."/>
            <person name="Borenstein D."/>
            <person name="Chapman S."/>
            <person name="Chen Z."/>
            <person name="Engels R."/>
            <person name="Freedman E."/>
            <person name="Gellesch M."/>
            <person name="Goldberg J."/>
            <person name="Griggs A."/>
            <person name="Gujja S."/>
            <person name="Heiman D."/>
            <person name="Hepburn T."/>
            <person name="Howarth C."/>
            <person name="Jen D."/>
            <person name="Larson L."/>
            <person name="Lewis B."/>
            <person name="Mehta T."/>
            <person name="Park D."/>
            <person name="Pearson M."/>
            <person name="Roberts A."/>
            <person name="Saif S."/>
            <person name="Shenoy N."/>
            <person name="Sisk P."/>
            <person name="Stolte C."/>
            <person name="Sykes S."/>
            <person name="Thomson T."/>
            <person name="Walk T."/>
            <person name="White J."/>
            <person name="Yandava C."/>
            <person name="Burger G."/>
            <person name="Gray M.W."/>
            <person name="Holland P.W.H."/>
            <person name="King N."/>
            <person name="Lang F.B.F."/>
            <person name="Roger A.J."/>
            <person name="Ruiz-Trillo I."/>
            <person name="Lander E."/>
            <person name="Nusbaum C."/>
        </authorList>
    </citation>
    <scope>NUCLEOTIDE SEQUENCE [LARGE SCALE GENOMIC DNA]</scope>
    <source>
        <strain evidence="11 12">DAOM BR117</strain>
    </source>
</reference>
<dbReference type="OMA" id="CAYHEEQ"/>
<evidence type="ECO:0000259" key="9">
    <source>
        <dbReference type="Pfam" id="PF09329"/>
    </source>
</evidence>
<evidence type="ECO:0000313" key="12">
    <source>
        <dbReference type="Proteomes" id="UP000053201"/>
    </source>
</evidence>
<dbReference type="OrthoDB" id="273123at2759"/>
<keyword evidence="6" id="KW-0862">Zinc</keyword>
<dbReference type="Pfam" id="PF22379">
    <property type="entry name" value="OB_MCM10"/>
    <property type="match status" value="1"/>
</dbReference>
<dbReference type="AlphaFoldDB" id="A0A0L0HQW0"/>
<dbReference type="GO" id="GO:0003688">
    <property type="term" value="F:DNA replication origin binding"/>
    <property type="evidence" value="ECO:0007669"/>
    <property type="project" value="TreeGrafter"/>
</dbReference>
<dbReference type="GO" id="GO:0043596">
    <property type="term" value="C:nuclear replication fork"/>
    <property type="evidence" value="ECO:0007669"/>
    <property type="project" value="TreeGrafter"/>
</dbReference>
<evidence type="ECO:0000256" key="2">
    <source>
        <dbReference type="ARBA" id="ARBA00009679"/>
    </source>
</evidence>
<evidence type="ECO:0000313" key="11">
    <source>
        <dbReference type="EMBL" id="KND03458.1"/>
    </source>
</evidence>
<accession>A0A0L0HQW0</accession>
<evidence type="ECO:0000256" key="4">
    <source>
        <dbReference type="ARBA" id="ARBA00022723"/>
    </source>
</evidence>
<evidence type="ECO:0000256" key="8">
    <source>
        <dbReference type="SAM" id="MobiDB-lite"/>
    </source>
</evidence>
<dbReference type="FunCoup" id="A0A0L0HQW0">
    <property type="interactions" value="44"/>
</dbReference>
<evidence type="ECO:0000256" key="3">
    <source>
        <dbReference type="ARBA" id="ARBA00022705"/>
    </source>
</evidence>
<proteinExistence type="inferred from homology"/>
<sequence length="544" mass="61028">MTLTGTSYDDSSDEDPLLCLAEEVENEKDTSERQRSPTTCEQPKDAQLLELEALRQRHQRLRRLKLENEKARLEAEIRQMEEEGSKPDMQPEISRDYNHSIFAKTEATDALVREVTTKTSQIIAQTSLKRKLPPPDFYGSKGLEASFTEKMSDKRSCYLKEAAIHNRPKAKSFGQASSDPMSPRLPSPNIRSKGKQATVSENAVEGYSGLRLRDRQVSVTDMQTRMLGRRMVPLHRIMQDMSGDDIVGDWVTIGVIAEKSSPRTSLKGGKYCVIKLTDLDKSVVNVFLFKKSFERHWKELVGSVVALLNPKILLPNEKGRLVGLNVDNEDKWMKIGMSQDIGFCEAMKNEHDRCARVLNIRHSKHCEEHAVELFKKARLKRQEFLAGNAVFALGDPKDTSKKRRKLAATDTYLFPGGQALSTGESGLQVLQACKPGRKLKPEEEKELAGMLDTHTPGARYLRIARHLLKGSKDPPPDRKKSEPKTVFTPEAMSRMGFDPVTGRDFIAAAPSHNKLVPVMADAQVTISKPSNDGMIELELSSDED</sequence>
<feature type="domain" description="MCM10 OB-fold" evidence="10">
    <location>
        <begin position="207"/>
        <end position="331"/>
    </location>
</feature>
<dbReference type="InterPro" id="IPR040184">
    <property type="entry name" value="Mcm10"/>
</dbReference>
<evidence type="ECO:0000256" key="6">
    <source>
        <dbReference type="ARBA" id="ARBA00022833"/>
    </source>
</evidence>
<comment type="subcellular location">
    <subcellularLocation>
        <location evidence="1">Nucleus</location>
    </subcellularLocation>
</comment>
<evidence type="ECO:0000259" key="10">
    <source>
        <dbReference type="Pfam" id="PF22379"/>
    </source>
</evidence>
<keyword evidence="7" id="KW-0539">Nucleus</keyword>
<dbReference type="VEuPathDB" id="FungiDB:SPPG_00941"/>
<dbReference type="Gene3D" id="2.40.50.140">
    <property type="entry name" value="Nucleic acid-binding proteins"/>
    <property type="match status" value="1"/>
</dbReference>
<keyword evidence="5" id="KW-0863">Zinc-finger</keyword>
<evidence type="ECO:0000256" key="5">
    <source>
        <dbReference type="ARBA" id="ARBA00022771"/>
    </source>
</evidence>
<dbReference type="PANTHER" id="PTHR13454">
    <property type="entry name" value="PROTEIN MCM10 HOMOLOG"/>
    <property type="match status" value="1"/>
</dbReference>
<comment type="similarity">
    <text evidence="2">Belongs to the MCM10 family.</text>
</comment>